<accession>A0A3E3ICG4</accession>
<name>A0A3E3ICG4_9FIRM</name>
<feature type="domain" description="SGNH hydrolase-type esterase" evidence="1">
    <location>
        <begin position="37"/>
        <end position="214"/>
    </location>
</feature>
<evidence type="ECO:0000259" key="1">
    <source>
        <dbReference type="Pfam" id="PF13472"/>
    </source>
</evidence>
<comment type="caution">
    <text evidence="3">The sequence shown here is derived from an EMBL/GenBank/DDBJ whole genome shotgun (WGS) entry which is preliminary data.</text>
</comment>
<dbReference type="Pfam" id="PF13472">
    <property type="entry name" value="Lipase_GDSL_2"/>
    <property type="match status" value="1"/>
</dbReference>
<dbReference type="OrthoDB" id="2394030at2"/>
<evidence type="ECO:0000313" key="3">
    <source>
        <dbReference type="EMBL" id="RGE64764.1"/>
    </source>
</evidence>
<dbReference type="AlphaFoldDB" id="A0A3E3ICG4"/>
<dbReference type="CDD" id="cd00229">
    <property type="entry name" value="SGNH_hydrolase"/>
    <property type="match status" value="1"/>
</dbReference>
<evidence type="ECO:0000313" key="4">
    <source>
        <dbReference type="Proteomes" id="UP000260812"/>
    </source>
</evidence>
<keyword evidence="3" id="KW-0378">Hydrolase</keyword>
<proteinExistence type="predicted"/>
<evidence type="ECO:0000313" key="5">
    <source>
        <dbReference type="Proteomes" id="UP000261166"/>
    </source>
</evidence>
<protein>
    <submittedName>
        <fullName evidence="3">SGNH/GDSL hydrolase family protein</fullName>
    </submittedName>
</protein>
<dbReference type="Proteomes" id="UP000261166">
    <property type="component" value="Unassembled WGS sequence"/>
</dbReference>
<dbReference type="Gene3D" id="3.40.50.1110">
    <property type="entry name" value="SGNH hydrolase"/>
    <property type="match status" value="1"/>
</dbReference>
<dbReference type="InterPro" id="IPR036514">
    <property type="entry name" value="SGNH_hydro_sf"/>
</dbReference>
<dbReference type="SUPFAM" id="SSF52266">
    <property type="entry name" value="SGNH hydrolase"/>
    <property type="match status" value="1"/>
</dbReference>
<organism evidence="3 5">
    <name type="scientific">Eisenbergiella massiliensis</name>
    <dbReference type="NCBI Taxonomy" id="1720294"/>
    <lineage>
        <taxon>Bacteria</taxon>
        <taxon>Bacillati</taxon>
        <taxon>Bacillota</taxon>
        <taxon>Clostridia</taxon>
        <taxon>Lachnospirales</taxon>
        <taxon>Lachnospiraceae</taxon>
        <taxon>Eisenbergiella</taxon>
    </lineage>
</organism>
<dbReference type="EMBL" id="QVLV01000003">
    <property type="protein sequence ID" value="RGE63718.1"/>
    <property type="molecule type" value="Genomic_DNA"/>
</dbReference>
<keyword evidence="4" id="KW-1185">Reference proteome</keyword>
<evidence type="ECO:0000313" key="2">
    <source>
        <dbReference type="EMBL" id="RGE63718.1"/>
    </source>
</evidence>
<dbReference type="Proteomes" id="UP000260812">
    <property type="component" value="Unassembled WGS sequence"/>
</dbReference>
<dbReference type="InterPro" id="IPR013830">
    <property type="entry name" value="SGNH_hydro"/>
</dbReference>
<reference evidence="3 5" key="1">
    <citation type="submission" date="2018-08" db="EMBL/GenBank/DDBJ databases">
        <title>A genome reference for cultivated species of the human gut microbiota.</title>
        <authorList>
            <person name="Zou Y."/>
            <person name="Xue W."/>
            <person name="Luo G."/>
        </authorList>
    </citation>
    <scope>NUCLEOTIDE SEQUENCE [LARGE SCALE GENOMIC DNA]</scope>
    <source>
        <strain evidence="3 5">AF26-4BH</strain>
        <strain evidence="2">TF05-5AC</strain>
    </source>
</reference>
<dbReference type="GO" id="GO:0016787">
    <property type="term" value="F:hydrolase activity"/>
    <property type="evidence" value="ECO:0007669"/>
    <property type="project" value="UniProtKB-KW"/>
</dbReference>
<dbReference type="EMBL" id="QVLU01000037">
    <property type="protein sequence ID" value="RGE64764.1"/>
    <property type="molecule type" value="Genomic_DNA"/>
</dbReference>
<sequence length="235" mass="26416">MKDVRMGKHPGNAPEYDFDKISALENSPLAGKQVCILGSSVVYGSASGENAVGEYLSARLGFDLTKEAVSGTTLVDIGEKSYISRLKNRIDPNTDFDLFICQLSTNDATGKRPLGKISDNTSLEEFDTSTVTGALEYIICYAQQTWGCPVVFFTGSRYDSIAYEAMVERLTELKDKYDICVLDLWHSDTFNALTEEQRKIYMVDNIHPSKAGYRDWWGPELEKQLLAYLNREEEK</sequence>
<gene>
    <name evidence="3" type="ORF">DWY69_26530</name>
    <name evidence="2" type="ORF">DXC51_06760</name>
</gene>